<dbReference type="PANTHER" id="PTHR45626">
    <property type="entry name" value="TRANSCRIPTION TERMINATION FACTOR 2-RELATED"/>
    <property type="match status" value="1"/>
</dbReference>
<reference evidence="7 8" key="1">
    <citation type="submission" date="2018-02" db="EMBL/GenBank/DDBJ databases">
        <title>Draft genome sequences of Elsinoe sp., causing black scab on jojoba.</title>
        <authorList>
            <person name="Stodart B."/>
            <person name="Jeffress S."/>
            <person name="Ash G."/>
            <person name="Arun Chinnappa K."/>
        </authorList>
    </citation>
    <scope>NUCLEOTIDE SEQUENCE [LARGE SCALE GENOMIC DNA]</scope>
    <source>
        <strain evidence="7 8">Hillstone_2</strain>
    </source>
</reference>
<dbReference type="InterPro" id="IPR050628">
    <property type="entry name" value="SNF2_RAD54_helicase_TF"/>
</dbReference>
<dbReference type="PROSITE" id="PS51194">
    <property type="entry name" value="HELICASE_CTER"/>
    <property type="match status" value="1"/>
</dbReference>
<dbReference type="GO" id="GO:0005634">
    <property type="term" value="C:nucleus"/>
    <property type="evidence" value="ECO:0007669"/>
    <property type="project" value="TreeGrafter"/>
</dbReference>
<dbReference type="Gene3D" id="3.40.50.10810">
    <property type="entry name" value="Tandem AAA-ATPase domain"/>
    <property type="match status" value="1"/>
</dbReference>
<dbReference type="SMART" id="SM00487">
    <property type="entry name" value="DEXDc"/>
    <property type="match status" value="1"/>
</dbReference>
<evidence type="ECO:0000313" key="7">
    <source>
        <dbReference type="EMBL" id="TKX25522.1"/>
    </source>
</evidence>
<dbReference type="InterPro" id="IPR038718">
    <property type="entry name" value="SNF2-like_sf"/>
</dbReference>
<sequence length="686" mass="79172">MEPLEPDIVNKKTQDIIAGMHKLSYDCSPAQIIQPEVANFMVDFFTTGNGGTGLIDKKQSAAKRSLDGMPVPDKGDPAVQKKKKRPRQVLQPKWINQDRLVDSLTDLREDIQNFHNPPRDRDVPGMIIQPKEHQWQAFESVQSAQNMIHDIAIIADHPGMGKTLPAMMCAVRAARNAKRPVMIVSPPQLCQQWIDEFQKFFESADVLWVRDGSISPVDIAEHSIIICTYHFVQTQFAKIRQYEEAVRNYKPDRPVPVRPDTTILSELFTYRYDDHDVSPLLILDEAHTIKNIETATFQAIEYLRQYCKFVLCLTGTPLDNTWSDAAMYFLLMHNTEINDVGKLYSAFTEDTGTALYQRTPWDWTERRLQQYLRAITLRRPIEVMTNDLPERMSRTRPVELDWNSEFMCEKFYKMYCRVQTEIAQGIGDHDPNDGFKLLSSAIAWSKHPQLAEIYDKEFISKSGMDRRDSNVALGPEEVAEARRWRNNLRKTEEGKQNWRSTKIDAIVDEFEMARHCFDDVGVLIYDESKYFLDIVEVAFEEMRRPAKTFRYDGHISAGERRESLMGFKKYQGPRALLITKGTGSTGLNITEANCVIRCAPWLKASAETQASARVYRTGQREEVWEVTIHASGRVDNYIAHQRDSKRDTTDKIESSLEYADDAEVQIFDRDDFFPKDDDDEDEPLFE</sequence>
<dbReference type="AlphaFoldDB" id="A0A4V6DUS3"/>
<evidence type="ECO:0000259" key="6">
    <source>
        <dbReference type="PROSITE" id="PS51194"/>
    </source>
</evidence>
<dbReference type="Pfam" id="PF00176">
    <property type="entry name" value="SNF2-rel_dom"/>
    <property type="match status" value="1"/>
</dbReference>
<dbReference type="CDD" id="cd18793">
    <property type="entry name" value="SF2_C_SNF"/>
    <property type="match status" value="1"/>
</dbReference>
<dbReference type="SUPFAM" id="SSF52540">
    <property type="entry name" value="P-loop containing nucleoside triphosphate hydrolases"/>
    <property type="match status" value="2"/>
</dbReference>
<evidence type="ECO:0000256" key="3">
    <source>
        <dbReference type="ARBA" id="ARBA00022840"/>
    </source>
</evidence>
<proteinExistence type="predicted"/>
<name>A0A4V6DUS3_9PEZI</name>
<accession>A0A4V6DUS3</accession>
<dbReference type="EMBL" id="PTQR01000028">
    <property type="protein sequence ID" value="TKX25522.1"/>
    <property type="molecule type" value="Genomic_DNA"/>
</dbReference>
<feature type="region of interest" description="Disordered" evidence="4">
    <location>
        <begin position="59"/>
        <end position="88"/>
    </location>
</feature>
<evidence type="ECO:0000256" key="2">
    <source>
        <dbReference type="ARBA" id="ARBA00022801"/>
    </source>
</evidence>
<dbReference type="PROSITE" id="PS51192">
    <property type="entry name" value="HELICASE_ATP_BIND_1"/>
    <property type="match status" value="1"/>
</dbReference>
<feature type="domain" description="Helicase C-terminal" evidence="6">
    <location>
        <begin position="502"/>
        <end position="680"/>
    </location>
</feature>
<dbReference type="GO" id="GO:0016787">
    <property type="term" value="F:hydrolase activity"/>
    <property type="evidence" value="ECO:0007669"/>
    <property type="project" value="UniProtKB-KW"/>
</dbReference>
<dbReference type="PANTHER" id="PTHR45626:SF22">
    <property type="entry name" value="DNA REPAIR PROTEIN RAD5"/>
    <property type="match status" value="1"/>
</dbReference>
<keyword evidence="2" id="KW-0378">Hydrolase</keyword>
<dbReference type="SMART" id="SM00490">
    <property type="entry name" value="HELICc"/>
    <property type="match status" value="1"/>
</dbReference>
<keyword evidence="3" id="KW-0067">ATP-binding</keyword>
<dbReference type="InterPro" id="IPR014001">
    <property type="entry name" value="Helicase_ATP-bd"/>
</dbReference>
<evidence type="ECO:0000259" key="5">
    <source>
        <dbReference type="PROSITE" id="PS51192"/>
    </source>
</evidence>
<organism evidence="7 8">
    <name type="scientific">Elsinoe australis</name>
    <dbReference type="NCBI Taxonomy" id="40998"/>
    <lineage>
        <taxon>Eukaryota</taxon>
        <taxon>Fungi</taxon>
        <taxon>Dikarya</taxon>
        <taxon>Ascomycota</taxon>
        <taxon>Pezizomycotina</taxon>
        <taxon>Dothideomycetes</taxon>
        <taxon>Dothideomycetidae</taxon>
        <taxon>Myriangiales</taxon>
        <taxon>Elsinoaceae</taxon>
        <taxon>Elsinoe</taxon>
    </lineage>
</organism>
<evidence type="ECO:0000256" key="1">
    <source>
        <dbReference type="ARBA" id="ARBA00022741"/>
    </source>
</evidence>
<protein>
    <submittedName>
        <fullName evidence="7">SNF2 family N-terminal domain-containing protein 3</fullName>
    </submittedName>
</protein>
<dbReference type="GO" id="GO:0006281">
    <property type="term" value="P:DNA repair"/>
    <property type="evidence" value="ECO:0007669"/>
    <property type="project" value="TreeGrafter"/>
</dbReference>
<dbReference type="InterPro" id="IPR049730">
    <property type="entry name" value="SNF2/RAD54-like_C"/>
</dbReference>
<gene>
    <name evidence="7" type="ORF">C1H76_2172</name>
</gene>
<keyword evidence="1" id="KW-0547">Nucleotide-binding</keyword>
<evidence type="ECO:0000313" key="8">
    <source>
        <dbReference type="Proteomes" id="UP000308133"/>
    </source>
</evidence>
<dbReference type="Pfam" id="PF00271">
    <property type="entry name" value="Helicase_C"/>
    <property type="match status" value="1"/>
</dbReference>
<dbReference type="GO" id="GO:0005524">
    <property type="term" value="F:ATP binding"/>
    <property type="evidence" value="ECO:0007669"/>
    <property type="project" value="UniProtKB-KW"/>
</dbReference>
<evidence type="ECO:0000256" key="4">
    <source>
        <dbReference type="SAM" id="MobiDB-lite"/>
    </source>
</evidence>
<dbReference type="GO" id="GO:0008094">
    <property type="term" value="F:ATP-dependent activity, acting on DNA"/>
    <property type="evidence" value="ECO:0007669"/>
    <property type="project" value="TreeGrafter"/>
</dbReference>
<feature type="domain" description="Helicase ATP-binding" evidence="5">
    <location>
        <begin position="143"/>
        <end position="335"/>
    </location>
</feature>
<dbReference type="InterPro" id="IPR001650">
    <property type="entry name" value="Helicase_C-like"/>
</dbReference>
<dbReference type="Gene3D" id="3.40.50.300">
    <property type="entry name" value="P-loop containing nucleotide triphosphate hydrolases"/>
    <property type="match status" value="1"/>
</dbReference>
<comment type="caution">
    <text evidence="7">The sequence shown here is derived from an EMBL/GenBank/DDBJ whole genome shotgun (WGS) entry which is preliminary data.</text>
</comment>
<dbReference type="Proteomes" id="UP000308133">
    <property type="component" value="Unassembled WGS sequence"/>
</dbReference>
<dbReference type="InterPro" id="IPR027417">
    <property type="entry name" value="P-loop_NTPase"/>
</dbReference>
<dbReference type="InterPro" id="IPR000330">
    <property type="entry name" value="SNF2_N"/>
</dbReference>